<dbReference type="RefSeq" id="WP_194212529.1">
    <property type="nucleotide sequence ID" value="NZ_CP061205.1"/>
</dbReference>
<dbReference type="GO" id="GO:0005524">
    <property type="term" value="F:ATP binding"/>
    <property type="evidence" value="ECO:0007669"/>
    <property type="project" value="UniProtKB-KW"/>
</dbReference>
<sequence length="301" mass="33661">MTSSQKPYAMIYAPDKTSTLYQQLKELESSEYRLVTTAAVEDLGAVGLEKYHSISAYIIDVMALDMPLKDIIAHISPSYIEERGVVILVGTSARLQMEKPCHTKNLKYVVLEDDPRPLRVAISVEVEEFERIQGLKKAISQYKSVVGQVTSGEFKLKTRKEAQHLSTILSMSCPDPVPVAIGLSELLINGVEHGCLGISHDEKGTFIEAGTLNAEIERRRKLPENADKFVVVSYERKPDKVTFIIKDSGQGFDFKSYLDSAKGHNRKHGRGITMAKGCFDYLEYRGSGNEVFVVHVFQKEL</sequence>
<dbReference type="Proteomes" id="UP001595444">
    <property type="component" value="Unassembled WGS sequence"/>
</dbReference>
<evidence type="ECO:0000313" key="3">
    <source>
        <dbReference type="Proteomes" id="UP001595444"/>
    </source>
</evidence>
<accession>A0ABV7D1D3</accession>
<dbReference type="Pfam" id="PF13581">
    <property type="entry name" value="HATPase_c_2"/>
    <property type="match status" value="1"/>
</dbReference>
<reference evidence="3" key="1">
    <citation type="journal article" date="2019" name="Int. J. Syst. Evol. Microbiol.">
        <title>The Global Catalogue of Microorganisms (GCM) 10K type strain sequencing project: providing services to taxonomists for standard genome sequencing and annotation.</title>
        <authorList>
            <consortium name="The Broad Institute Genomics Platform"/>
            <consortium name="The Broad Institute Genome Sequencing Center for Infectious Disease"/>
            <person name="Wu L."/>
            <person name="Ma J."/>
        </authorList>
    </citation>
    <scope>NUCLEOTIDE SEQUENCE [LARGE SCALE GENOMIC DNA]</scope>
    <source>
        <strain evidence="3">KCTC 62164</strain>
    </source>
</reference>
<dbReference type="SUPFAM" id="SSF55874">
    <property type="entry name" value="ATPase domain of HSP90 chaperone/DNA topoisomerase II/histidine kinase"/>
    <property type="match status" value="1"/>
</dbReference>
<protein>
    <submittedName>
        <fullName evidence="2">ATP-binding protein</fullName>
    </submittedName>
</protein>
<comment type="caution">
    <text evidence="2">The sequence shown here is derived from an EMBL/GenBank/DDBJ whole genome shotgun (WGS) entry which is preliminary data.</text>
</comment>
<gene>
    <name evidence="2" type="ORF">ACFOKA_02810</name>
</gene>
<name>A0ABV7D1D3_9PROT</name>
<keyword evidence="2" id="KW-0547">Nucleotide-binding</keyword>
<dbReference type="InterPro" id="IPR003594">
    <property type="entry name" value="HATPase_dom"/>
</dbReference>
<dbReference type="Gene3D" id="3.30.565.10">
    <property type="entry name" value="Histidine kinase-like ATPase, C-terminal domain"/>
    <property type="match status" value="1"/>
</dbReference>
<evidence type="ECO:0000313" key="2">
    <source>
        <dbReference type="EMBL" id="MFC3050829.1"/>
    </source>
</evidence>
<feature type="domain" description="Histidine kinase/HSP90-like ATPase" evidence="1">
    <location>
        <begin position="179"/>
        <end position="291"/>
    </location>
</feature>
<proteinExistence type="predicted"/>
<keyword evidence="3" id="KW-1185">Reference proteome</keyword>
<evidence type="ECO:0000259" key="1">
    <source>
        <dbReference type="Pfam" id="PF13581"/>
    </source>
</evidence>
<organism evidence="2 3">
    <name type="scientific">Kordiimonas pumila</name>
    <dbReference type="NCBI Taxonomy" id="2161677"/>
    <lineage>
        <taxon>Bacteria</taxon>
        <taxon>Pseudomonadati</taxon>
        <taxon>Pseudomonadota</taxon>
        <taxon>Alphaproteobacteria</taxon>
        <taxon>Kordiimonadales</taxon>
        <taxon>Kordiimonadaceae</taxon>
        <taxon>Kordiimonas</taxon>
    </lineage>
</organism>
<keyword evidence="2" id="KW-0067">ATP-binding</keyword>
<dbReference type="EMBL" id="JBHRSL010000002">
    <property type="protein sequence ID" value="MFC3050829.1"/>
    <property type="molecule type" value="Genomic_DNA"/>
</dbReference>
<dbReference type="InterPro" id="IPR036890">
    <property type="entry name" value="HATPase_C_sf"/>
</dbReference>